<sequence>MPSTDSAGQPWAGRSFTPNPAAGDDGSAPEAYVEGMRAFRTGELSASGLVAVIAGCRFLIPLVAVAGEEGVNERGVRVDKTQELSIITVAGPDGRPILPVFSSVAAMTNWRPDARPVPATAQRVALAAASEQTDRVVIDARGDELVLPRPAVWAIARGAEWVPAIDDPEVVDAIARPAEEHQEIVAVAPVGGDPELRGSGPEIVVRLAVAPWVGADRLREVTGAMSARWASDPIVAERVDALSVQPVILPADGD</sequence>
<organism evidence="3 4">
    <name type="scientific">Microcella alkalica</name>
    <dbReference type="NCBI Taxonomy" id="355930"/>
    <lineage>
        <taxon>Bacteria</taxon>
        <taxon>Bacillati</taxon>
        <taxon>Actinomycetota</taxon>
        <taxon>Actinomycetes</taxon>
        <taxon>Micrococcales</taxon>
        <taxon>Microbacteriaceae</taxon>
        <taxon>Microcella</taxon>
    </lineage>
</organism>
<proteinExistence type="predicted"/>
<feature type="region of interest" description="Disordered" evidence="1">
    <location>
        <begin position="1"/>
        <end position="28"/>
    </location>
</feature>
<evidence type="ECO:0000313" key="3">
    <source>
        <dbReference type="EMBL" id="MBA8847650.1"/>
    </source>
</evidence>
<dbReference type="AlphaFoldDB" id="A0A839E799"/>
<dbReference type="RefSeq" id="WP_182490458.1">
    <property type="nucleotide sequence ID" value="NZ_BAAAOV010000015.1"/>
</dbReference>
<comment type="caution">
    <text evidence="3">The sequence shown here is derived from an EMBL/GenBank/DDBJ whole genome shotgun (WGS) entry which is preliminary data.</text>
</comment>
<reference evidence="3 4" key="1">
    <citation type="submission" date="2020-07" db="EMBL/GenBank/DDBJ databases">
        <title>Sequencing the genomes of 1000 actinobacteria strains.</title>
        <authorList>
            <person name="Klenk H.-P."/>
        </authorList>
    </citation>
    <scope>NUCLEOTIDE SEQUENCE [LARGE SCALE GENOMIC DNA]</scope>
    <source>
        <strain evidence="3 4">DSM 19663</strain>
    </source>
</reference>
<dbReference type="Pfam" id="PF07179">
    <property type="entry name" value="SseB"/>
    <property type="match status" value="1"/>
</dbReference>
<evidence type="ECO:0000313" key="4">
    <source>
        <dbReference type="Proteomes" id="UP000585905"/>
    </source>
</evidence>
<keyword evidence="4" id="KW-1185">Reference proteome</keyword>
<feature type="domain" description="SseB protein N-terminal" evidence="2">
    <location>
        <begin position="36"/>
        <end position="154"/>
    </location>
</feature>
<dbReference type="Proteomes" id="UP000585905">
    <property type="component" value="Unassembled WGS sequence"/>
</dbReference>
<dbReference type="EMBL" id="JACGWX010000002">
    <property type="protein sequence ID" value="MBA8847650.1"/>
    <property type="molecule type" value="Genomic_DNA"/>
</dbReference>
<evidence type="ECO:0000256" key="1">
    <source>
        <dbReference type="SAM" id="MobiDB-lite"/>
    </source>
</evidence>
<name>A0A839E799_9MICO</name>
<accession>A0A839E799</accession>
<dbReference type="InterPro" id="IPR009839">
    <property type="entry name" value="SseB_N"/>
</dbReference>
<protein>
    <recommendedName>
        <fullName evidence="2">SseB protein N-terminal domain-containing protein</fullName>
    </recommendedName>
</protein>
<gene>
    <name evidence="3" type="ORF">FHX53_001235</name>
</gene>
<evidence type="ECO:0000259" key="2">
    <source>
        <dbReference type="Pfam" id="PF07179"/>
    </source>
</evidence>